<sequence>MRPRTQAYKHTGILAERGLREPKRWACCAGSAPSSDAYYRNNLLNVLAVSLCLRGDLCTCQPRPRHRPAALPDSELRAAGGRG</sequence>
<dbReference type="AlphaFoldDB" id="A0AAV7R159"/>
<name>A0AAV7R159_PLEWA</name>
<evidence type="ECO:0000313" key="1">
    <source>
        <dbReference type="EMBL" id="KAJ1146048.1"/>
    </source>
</evidence>
<gene>
    <name evidence="1" type="ORF">NDU88_012330</name>
</gene>
<organism evidence="1 2">
    <name type="scientific">Pleurodeles waltl</name>
    <name type="common">Iberian ribbed newt</name>
    <dbReference type="NCBI Taxonomy" id="8319"/>
    <lineage>
        <taxon>Eukaryota</taxon>
        <taxon>Metazoa</taxon>
        <taxon>Chordata</taxon>
        <taxon>Craniata</taxon>
        <taxon>Vertebrata</taxon>
        <taxon>Euteleostomi</taxon>
        <taxon>Amphibia</taxon>
        <taxon>Batrachia</taxon>
        <taxon>Caudata</taxon>
        <taxon>Salamandroidea</taxon>
        <taxon>Salamandridae</taxon>
        <taxon>Pleurodelinae</taxon>
        <taxon>Pleurodeles</taxon>
    </lineage>
</organism>
<comment type="caution">
    <text evidence="1">The sequence shown here is derived from an EMBL/GenBank/DDBJ whole genome shotgun (WGS) entry which is preliminary data.</text>
</comment>
<evidence type="ECO:0000313" key="2">
    <source>
        <dbReference type="Proteomes" id="UP001066276"/>
    </source>
</evidence>
<dbReference type="EMBL" id="JANPWB010000010">
    <property type="protein sequence ID" value="KAJ1146048.1"/>
    <property type="molecule type" value="Genomic_DNA"/>
</dbReference>
<protein>
    <submittedName>
        <fullName evidence="1">Uncharacterized protein</fullName>
    </submittedName>
</protein>
<reference evidence="1" key="1">
    <citation type="journal article" date="2022" name="bioRxiv">
        <title>Sequencing and chromosome-scale assembly of the giantPleurodeles waltlgenome.</title>
        <authorList>
            <person name="Brown T."/>
            <person name="Elewa A."/>
            <person name="Iarovenko S."/>
            <person name="Subramanian E."/>
            <person name="Araus A.J."/>
            <person name="Petzold A."/>
            <person name="Susuki M."/>
            <person name="Suzuki K.-i.T."/>
            <person name="Hayashi T."/>
            <person name="Toyoda A."/>
            <person name="Oliveira C."/>
            <person name="Osipova E."/>
            <person name="Leigh N.D."/>
            <person name="Simon A."/>
            <person name="Yun M.H."/>
        </authorList>
    </citation>
    <scope>NUCLEOTIDE SEQUENCE</scope>
    <source>
        <strain evidence="1">20211129_DDA</strain>
        <tissue evidence="1">Liver</tissue>
    </source>
</reference>
<proteinExistence type="predicted"/>
<dbReference type="Proteomes" id="UP001066276">
    <property type="component" value="Chromosome 6"/>
</dbReference>
<keyword evidence="2" id="KW-1185">Reference proteome</keyword>
<accession>A0AAV7R159</accession>